<dbReference type="InterPro" id="IPR042274">
    <property type="entry name" value="YycH/YycI_2"/>
</dbReference>
<keyword evidence="1" id="KW-0812">Transmembrane</keyword>
<keyword evidence="4" id="KW-1185">Reference proteome</keyword>
<keyword evidence="1" id="KW-1133">Transmembrane helix</keyword>
<evidence type="ECO:0000259" key="2">
    <source>
        <dbReference type="Pfam" id="PF07435"/>
    </source>
</evidence>
<accession>A0ABU5IWX6</accession>
<dbReference type="Proteomes" id="UP001290455">
    <property type="component" value="Unassembled WGS sequence"/>
</dbReference>
<dbReference type="Gene3D" id="3.30.310.160">
    <property type="entry name" value="YycH protein, domain 2"/>
    <property type="match status" value="1"/>
</dbReference>
<feature type="domain" description="Regulatory protein YycH" evidence="2">
    <location>
        <begin position="4"/>
        <end position="438"/>
    </location>
</feature>
<gene>
    <name evidence="3" type="primary">yycH</name>
    <name evidence="3" type="ORF">SM124_07960</name>
</gene>
<name>A0ABU5IWX6_9BACI</name>
<keyword evidence="1" id="KW-0472">Membrane</keyword>
<evidence type="ECO:0000313" key="3">
    <source>
        <dbReference type="EMBL" id="MDZ5471678.1"/>
    </source>
</evidence>
<evidence type="ECO:0000256" key="1">
    <source>
        <dbReference type="SAM" id="Phobius"/>
    </source>
</evidence>
<dbReference type="Gene3D" id="3.10.450.310">
    <property type="match status" value="1"/>
</dbReference>
<dbReference type="InterPro" id="IPR009996">
    <property type="entry name" value="YycH"/>
</dbReference>
<dbReference type="EMBL" id="JAXOFX010000004">
    <property type="protein sequence ID" value="MDZ5471678.1"/>
    <property type="molecule type" value="Genomic_DNA"/>
</dbReference>
<dbReference type="Pfam" id="PF07435">
    <property type="entry name" value="YycH"/>
    <property type="match status" value="1"/>
</dbReference>
<organism evidence="3 4">
    <name type="scientific">Robertmurraya mangrovi</name>
    <dbReference type="NCBI Taxonomy" id="3098077"/>
    <lineage>
        <taxon>Bacteria</taxon>
        <taxon>Bacillati</taxon>
        <taxon>Bacillota</taxon>
        <taxon>Bacilli</taxon>
        <taxon>Bacillales</taxon>
        <taxon>Bacillaceae</taxon>
        <taxon>Robertmurraya</taxon>
    </lineage>
</organism>
<dbReference type="RefSeq" id="WP_322445983.1">
    <property type="nucleotide sequence ID" value="NZ_JAXOFX010000004.1"/>
</dbReference>
<reference evidence="3 4" key="1">
    <citation type="submission" date="2023-11" db="EMBL/GenBank/DDBJ databases">
        <title>Bacillus jintuensis, isolated from a mudflat on the Beibu Gulf coast.</title>
        <authorList>
            <person name="Li M."/>
        </authorList>
    </citation>
    <scope>NUCLEOTIDE SEQUENCE [LARGE SCALE GENOMIC DNA]</scope>
    <source>
        <strain evidence="3 4">31A1R</strain>
    </source>
</reference>
<comment type="caution">
    <text evidence="3">The sequence shown here is derived from an EMBL/GenBank/DDBJ whole genome shotgun (WGS) entry which is preliminary data.</text>
</comment>
<dbReference type="CDD" id="cd15787">
    <property type="entry name" value="YycH_N"/>
    <property type="match status" value="1"/>
</dbReference>
<sequence>MTYENIKSIILTILVVTSIFLTWTLWTYQPNFDIMENSKTVQEVSLGEKKEVQKIVKPDQLFYHQKGNHVGTVSPSEIDKVIKEMGKWSFYRFKDISNEIYDIQSFIYDKASSEIIFPNIISIELYKNILNIKEKDAMSLQFDRIVINMEDINGEDAFVYFISTDERKIYESQVTSSFIKNLEANYFKVARKNEKFNQYFPYEVSKDRVILVQVNQVKMMLYNYLLDPLPIEKFRNALFNDPRLVQKNLIISGEEYTDGSTLMSVNYDTNSISYVNPAQENNEPGNFNNLLQRSIDFVNSHGGWTDNYRYVSIDEQYVTFRLYDSGGYPIFSDYGMSEILQIWGQNEINKYERNNFTLGRKIQSTEITLLSGTDVMDKLKKNEDINPEFIQDLKIGYKMTKDTQGPLIHVEPHWFYKYNDEWLKVPNNKKGGLKHGLE</sequence>
<proteinExistence type="predicted"/>
<protein>
    <submittedName>
        <fullName evidence="3">Two-component system activity regulator YycH</fullName>
    </submittedName>
</protein>
<evidence type="ECO:0000313" key="4">
    <source>
        <dbReference type="Proteomes" id="UP001290455"/>
    </source>
</evidence>
<feature type="transmembrane region" description="Helical" evidence="1">
    <location>
        <begin position="9"/>
        <end position="28"/>
    </location>
</feature>